<evidence type="ECO:0000256" key="10">
    <source>
        <dbReference type="ARBA" id="ARBA00022842"/>
    </source>
</evidence>
<comment type="similarity">
    <text evidence="4">Belongs to the CMP-NeuNAc synthase family.</text>
</comment>
<dbReference type="Pfam" id="PF00702">
    <property type="entry name" value="Hydrolase"/>
    <property type="match status" value="1"/>
</dbReference>
<keyword evidence="15" id="KW-1185">Reference proteome</keyword>
<feature type="binding site" evidence="13">
    <location>
        <position position="101"/>
    </location>
    <ligand>
        <name>Mg(2+)</name>
        <dbReference type="ChEBI" id="CHEBI:18420"/>
    </ligand>
</feature>
<dbReference type="Proteomes" id="UP000240535">
    <property type="component" value="Unassembled WGS sequence"/>
</dbReference>
<evidence type="ECO:0000313" key="14">
    <source>
        <dbReference type="EMBL" id="PSM51828.1"/>
    </source>
</evidence>
<dbReference type="InterPro" id="IPR006549">
    <property type="entry name" value="HAD-SF_hydro_IIIA"/>
</dbReference>
<proteinExistence type="inferred from homology"/>
<evidence type="ECO:0000256" key="1">
    <source>
        <dbReference type="ARBA" id="ARBA00000898"/>
    </source>
</evidence>
<dbReference type="Gene3D" id="3.40.50.1000">
    <property type="entry name" value="HAD superfamily/HAD-like"/>
    <property type="match status" value="1"/>
</dbReference>
<dbReference type="SFLD" id="SFLDG01138">
    <property type="entry name" value="C1.6.2:_Deoxy-d-mannose-octulo"/>
    <property type="match status" value="1"/>
</dbReference>
<dbReference type="GO" id="GO:0046872">
    <property type="term" value="F:metal ion binding"/>
    <property type="evidence" value="ECO:0007669"/>
    <property type="project" value="UniProtKB-KW"/>
</dbReference>
<comment type="similarity">
    <text evidence="3">Belongs to the KdsC family.</text>
</comment>
<accession>A0A2P8R018</accession>
<dbReference type="InterPro" id="IPR050793">
    <property type="entry name" value="CMP-NeuNAc_synthase"/>
</dbReference>
<dbReference type="EC" id="3.1.3.45" evidence="6"/>
<reference evidence="15" key="1">
    <citation type="submission" date="2017-10" db="EMBL/GenBank/DDBJ databases">
        <title>Campylobacter species from seals.</title>
        <authorList>
            <person name="Gilbert M.J."/>
            <person name="Zomer A.L."/>
            <person name="Timmerman A.J."/>
            <person name="Duim B."/>
            <person name="Wagenaar J.A."/>
        </authorList>
    </citation>
    <scope>NUCLEOTIDE SEQUENCE [LARGE SCALE GENOMIC DNA]</scope>
    <source>
        <strain evidence="15">17S00004-5</strain>
    </source>
</reference>
<protein>
    <recommendedName>
        <fullName evidence="7">3-deoxy-D-manno-octulosonate 8-phosphate phosphatase KdsC</fullName>
        <ecNumber evidence="6">3.1.3.45</ecNumber>
    </recommendedName>
    <alternativeName>
        <fullName evidence="12">KDO 8-P phosphatase</fullName>
    </alternativeName>
</protein>
<dbReference type="SFLD" id="SFLDS00003">
    <property type="entry name" value="Haloacid_Dehalogenase"/>
    <property type="match status" value="1"/>
</dbReference>
<evidence type="ECO:0000256" key="12">
    <source>
        <dbReference type="ARBA" id="ARBA00031051"/>
    </source>
</evidence>
<evidence type="ECO:0000256" key="4">
    <source>
        <dbReference type="ARBA" id="ARBA00010726"/>
    </source>
</evidence>
<evidence type="ECO:0000256" key="3">
    <source>
        <dbReference type="ARBA" id="ARBA00005893"/>
    </source>
</evidence>
<dbReference type="SFLD" id="SFLDG01136">
    <property type="entry name" value="C1.6:_Phosphoserine_Phosphatas"/>
    <property type="match status" value="1"/>
</dbReference>
<feature type="binding site" evidence="13">
    <location>
        <position position="10"/>
    </location>
    <ligand>
        <name>substrate</name>
    </ligand>
</feature>
<comment type="subunit">
    <text evidence="5">Homotetramer.</text>
</comment>
<dbReference type="InterPro" id="IPR023214">
    <property type="entry name" value="HAD_sf"/>
</dbReference>
<evidence type="ECO:0000256" key="8">
    <source>
        <dbReference type="ARBA" id="ARBA00022723"/>
    </source>
</evidence>
<sequence>MIDIIFLDVDGCMSDGGIYYTNSKEEIKKFNTKDGFGIVNWIKLGKKVAIITGRKSNIVEYRAKELGIHYLIQNSKDKLSDAKEILKKEGLNFSSAAAIGDDLNDLKLLKAVKFSFKPKDAMNDIKTDITLSKKGGEGAIREMIEIIIEKDDLKELWLKKWL</sequence>
<organism evidence="14 15">
    <name type="scientific">Campylobacter blaseri</name>
    <dbReference type="NCBI Taxonomy" id="2042961"/>
    <lineage>
        <taxon>Bacteria</taxon>
        <taxon>Pseudomonadati</taxon>
        <taxon>Campylobacterota</taxon>
        <taxon>Epsilonproteobacteria</taxon>
        <taxon>Campylobacterales</taxon>
        <taxon>Campylobacteraceae</taxon>
        <taxon>Campylobacter</taxon>
    </lineage>
</organism>
<comment type="catalytic activity">
    <reaction evidence="1">
        <text>3-deoxy-alpha-D-manno-2-octulosonate-8-phosphate + H2O = 3-deoxy-alpha-D-manno-oct-2-ulosonate + phosphate</text>
        <dbReference type="Rhea" id="RHEA:11500"/>
        <dbReference type="ChEBI" id="CHEBI:15377"/>
        <dbReference type="ChEBI" id="CHEBI:43474"/>
        <dbReference type="ChEBI" id="CHEBI:85985"/>
        <dbReference type="ChEBI" id="CHEBI:85986"/>
        <dbReference type="EC" id="3.1.3.45"/>
    </reaction>
</comment>
<evidence type="ECO:0000256" key="5">
    <source>
        <dbReference type="ARBA" id="ARBA00011881"/>
    </source>
</evidence>
<evidence type="ECO:0000256" key="11">
    <source>
        <dbReference type="ARBA" id="ARBA00022985"/>
    </source>
</evidence>
<dbReference type="InterPro" id="IPR036412">
    <property type="entry name" value="HAD-like_sf"/>
</dbReference>
<dbReference type="GO" id="GO:0008781">
    <property type="term" value="F:N-acylneuraminate cytidylyltransferase activity"/>
    <property type="evidence" value="ECO:0007669"/>
    <property type="project" value="TreeGrafter"/>
</dbReference>
<evidence type="ECO:0000313" key="15">
    <source>
        <dbReference type="Proteomes" id="UP000240535"/>
    </source>
</evidence>
<dbReference type="PANTHER" id="PTHR21485">
    <property type="entry name" value="HAD SUPERFAMILY MEMBERS CMAS AND KDSC"/>
    <property type="match status" value="1"/>
</dbReference>
<gene>
    <name evidence="14" type="ORF">CQ405_06800</name>
</gene>
<comment type="caution">
    <text evidence="14">The sequence shown here is derived from an EMBL/GenBank/DDBJ whole genome shotgun (WGS) entry which is preliminary data.</text>
</comment>
<dbReference type="PIRSF" id="PIRSF006118">
    <property type="entry name" value="KDO8-P_Ptase"/>
    <property type="match status" value="1"/>
</dbReference>
<keyword evidence="9" id="KW-0378">Hydrolase</keyword>
<evidence type="ECO:0000256" key="2">
    <source>
        <dbReference type="ARBA" id="ARBA00001946"/>
    </source>
</evidence>
<evidence type="ECO:0000256" key="6">
    <source>
        <dbReference type="ARBA" id="ARBA00013066"/>
    </source>
</evidence>
<dbReference type="OrthoDB" id="9805604at2"/>
<dbReference type="RefSeq" id="WP_106871992.1">
    <property type="nucleotide sequence ID" value="NZ_CP053841.1"/>
</dbReference>
<evidence type="ECO:0000256" key="9">
    <source>
        <dbReference type="ARBA" id="ARBA00022801"/>
    </source>
</evidence>
<dbReference type="SUPFAM" id="SSF56784">
    <property type="entry name" value="HAD-like"/>
    <property type="match status" value="1"/>
</dbReference>
<keyword evidence="8 13" id="KW-0479">Metal-binding</keyword>
<dbReference type="AlphaFoldDB" id="A0A2P8R018"/>
<feature type="binding site" evidence="13">
    <location>
        <position position="8"/>
    </location>
    <ligand>
        <name>Mg(2+)</name>
        <dbReference type="ChEBI" id="CHEBI:18420"/>
    </ligand>
</feature>
<dbReference type="InterPro" id="IPR010023">
    <property type="entry name" value="KdsC_fam"/>
</dbReference>
<comment type="cofactor">
    <cofactor evidence="2 13">
        <name>Mg(2+)</name>
        <dbReference type="ChEBI" id="CHEBI:18420"/>
    </cofactor>
</comment>
<evidence type="ECO:0000256" key="13">
    <source>
        <dbReference type="PIRSR" id="PIRSR006118-2"/>
    </source>
</evidence>
<dbReference type="GO" id="GO:0019143">
    <property type="term" value="F:3-deoxy-manno-octulosonate-8-phosphatase activity"/>
    <property type="evidence" value="ECO:0007669"/>
    <property type="project" value="UniProtKB-EC"/>
</dbReference>
<name>A0A2P8R018_9BACT</name>
<keyword evidence="11" id="KW-0448">Lipopolysaccharide biosynthesis</keyword>
<evidence type="ECO:0000256" key="7">
    <source>
        <dbReference type="ARBA" id="ARBA00020092"/>
    </source>
</evidence>
<dbReference type="EMBL" id="PDHH01000005">
    <property type="protein sequence ID" value="PSM51828.1"/>
    <property type="molecule type" value="Genomic_DNA"/>
</dbReference>
<dbReference type="PANTHER" id="PTHR21485:SF6">
    <property type="entry name" value="N-ACYLNEURAMINATE CYTIDYLYLTRANSFERASE-RELATED"/>
    <property type="match status" value="1"/>
</dbReference>
<dbReference type="NCBIfam" id="TIGR01670">
    <property type="entry name" value="KdsC-phosphatas"/>
    <property type="match status" value="1"/>
</dbReference>
<dbReference type="GO" id="GO:0009103">
    <property type="term" value="P:lipopolysaccharide biosynthetic process"/>
    <property type="evidence" value="ECO:0007669"/>
    <property type="project" value="UniProtKB-KW"/>
</dbReference>
<keyword evidence="10 13" id="KW-0460">Magnesium</keyword>
<dbReference type="NCBIfam" id="TIGR01662">
    <property type="entry name" value="HAD-SF-IIIA"/>
    <property type="match status" value="1"/>
</dbReference>